<sequence length="585" mass="66266">MSSPRFSQTPPLPPITRARDKQFLASLQAHIDDAKEKLELAGQCDAEQQCIIYGRAFDKVIEYCTDYKGLLSAIKCEYDEFIDVIKQSQRDAVHLQGKLRALASQPTTLVYNRKRAMELTKKLEIIQNDSRRIENQLEKLQTSKSLKTPGLEEPSDIKPSSLIPGMTVEDSLSMEKLTQYQQQLEQKRDTLKADMKNKYVSVQEKIELEHKLSSALQDREEAELLNKKLMLSYRQKRLVRDAIVAWMQSNKNVSLYDAVSQAIANKNELKDDVCAAEVFDEHDPKKVSEGKSLLEYVERFNELFLSRQYNAAAIHAANSPRGILRNMETMEKFKAAVVSDEDTSPVLLYFEALIGSSHLPKHPVSAELTLEGTKCALACEKLELVVHWVTQQRITYSEALGDVIYDYGEREPYHKPTCLALAHLIFKKCSNSRKAALCMCLQGLVQGVLEYTSQCRHFSLEDYVFLLTKCPSADLIHGLTKERNGKPAALSVGQATLSLISTHYKEYGFQLLENILDCGEGALERVIVNDVVCTPEGWVEIADECIRNNHVQLSEKILSIVREQDGIVEFTSSEEDAMIMEHVFM</sequence>
<reference evidence="6" key="4">
    <citation type="submission" date="2020-05" db="UniProtKB">
        <authorList>
            <consortium name="Ensembl"/>
        </authorList>
    </citation>
    <scope>IDENTIFICATION</scope>
</reference>
<dbReference type="InterPro" id="IPR017212">
    <property type="entry name" value="CLHC1"/>
</dbReference>
<dbReference type="Proteomes" id="UP000008143">
    <property type="component" value="Chromosome 5"/>
</dbReference>
<reference evidence="8" key="1">
    <citation type="journal article" date="2002" name="Dev. Dyn.">
        <title>Genetic and genomic tools for Xenopus research: The NIH Xenopus initiative.</title>
        <authorList>
            <person name="Klein S.L."/>
            <person name="Strausberg R.L."/>
            <person name="Wagner L."/>
            <person name="Pontius J."/>
            <person name="Clifton S.W."/>
            <person name="Richardson P."/>
        </authorList>
    </citation>
    <scope>NUCLEOTIDE SEQUENCE</scope>
</reference>
<gene>
    <name evidence="6 8 9 10 11 12 13 14" type="primary">clhc1</name>
    <name evidence="8 9 10 11 12 13" type="synonym">c2orf63</name>
    <name evidence="5" type="synonym">LOC100145484</name>
</gene>
<evidence type="ECO:0000313" key="10">
    <source>
        <dbReference type="RefSeq" id="XP_012818187.1"/>
    </source>
</evidence>
<evidence type="ECO:0000313" key="12">
    <source>
        <dbReference type="RefSeq" id="XP_012818189.1"/>
    </source>
</evidence>
<dbReference type="PIRSF" id="PIRSF037469">
    <property type="entry name" value="Clathrin_H-chain-rel"/>
    <property type="match status" value="1"/>
</dbReference>
<dbReference type="CTD" id="130162"/>
<dbReference type="EMBL" id="BC161123">
    <property type="protein sequence ID" value="AAI61123.1"/>
    <property type="molecule type" value="mRNA"/>
</dbReference>
<dbReference type="RefSeq" id="XP_012818190.1">
    <property type="nucleotide sequence ID" value="XM_012962736.3"/>
</dbReference>
<protein>
    <recommendedName>
        <fullName evidence="2">Clathrin heavy chain linker domain-containing protein 1</fullName>
    </recommendedName>
</protein>
<dbReference type="STRING" id="8364.ENSXETP00000003904"/>
<dbReference type="OMA" id="IGTMNKF"/>
<dbReference type="InterPro" id="IPR016024">
    <property type="entry name" value="ARM-type_fold"/>
</dbReference>
<evidence type="ECO:0000313" key="6">
    <source>
        <dbReference type="Ensembl" id="ENSXETP00000059586"/>
    </source>
</evidence>
<evidence type="ECO:0000259" key="4">
    <source>
        <dbReference type="Pfam" id="PF15739"/>
    </source>
</evidence>
<organism evidence="5">
    <name type="scientific">Xenopus tropicalis</name>
    <name type="common">Western clawed frog</name>
    <name type="synonym">Silurana tropicalis</name>
    <dbReference type="NCBI Taxonomy" id="8364"/>
    <lineage>
        <taxon>Eukaryota</taxon>
        <taxon>Metazoa</taxon>
        <taxon>Chordata</taxon>
        <taxon>Craniata</taxon>
        <taxon>Vertebrata</taxon>
        <taxon>Euteleostomi</taxon>
        <taxon>Amphibia</taxon>
        <taxon>Batrachia</taxon>
        <taxon>Anura</taxon>
        <taxon>Pipoidea</taxon>
        <taxon>Pipidae</taxon>
        <taxon>Xenopodinae</taxon>
        <taxon>Xenopus</taxon>
        <taxon>Silurana</taxon>
    </lineage>
</organism>
<reference evidence="6" key="3">
    <citation type="journal article" date="2010" name="Science">
        <title>The genome of the Western clawed frog Xenopus tropicalis.</title>
        <authorList>
            <person name="Hellsten U."/>
            <person name="Harland R.M."/>
            <person name="Gilchrist M.J."/>
            <person name="Hendrix D."/>
            <person name="Jurka J."/>
            <person name="Kapitonov V."/>
            <person name="Ovcharenko I."/>
            <person name="Putnam N.H."/>
            <person name="Shu S."/>
            <person name="Taher L."/>
            <person name="Blitz I.L."/>
            <person name="Blumberg B."/>
            <person name="Dichmann D.S."/>
            <person name="Dubchak I."/>
            <person name="Amaya E."/>
            <person name="Detter J.C."/>
            <person name="Fletcher R."/>
            <person name="Gerhard D.S."/>
            <person name="Goodstein D."/>
            <person name="Graves T."/>
            <person name="Grigoriev I.V."/>
            <person name="Grimwood J."/>
            <person name="Kawashima T."/>
            <person name="Lindquist E."/>
            <person name="Lucas S.M."/>
            <person name="Mead P.E."/>
            <person name="Mitros T."/>
            <person name="Ogino H."/>
            <person name="Ohta Y."/>
            <person name="Poliakov A.V."/>
            <person name="Pollet N."/>
            <person name="Robert J."/>
            <person name="Salamov A."/>
            <person name="Sater A.K."/>
            <person name="Schmutz J."/>
            <person name="Terry A."/>
            <person name="Vize P.D."/>
            <person name="Warren W.C."/>
            <person name="Wells D."/>
            <person name="Wills A."/>
            <person name="Wilson R.K."/>
            <person name="Zimmerman L.B."/>
            <person name="Zorn A.M."/>
            <person name="Grainger R."/>
            <person name="Grammer T."/>
            <person name="Khokha M.K."/>
            <person name="Richardson P.M."/>
            <person name="Rokhsar D.S."/>
        </authorList>
    </citation>
    <scope>NUCLEOTIDE SEQUENCE [LARGE SCALE GENOMIC DNA]</scope>
    <source>
        <strain evidence="6">Nigerian</strain>
    </source>
</reference>
<name>B1H2T6_XENTR</name>
<evidence type="ECO:0000313" key="8">
    <source>
        <dbReference type="RefSeq" id="NP_001120407.1"/>
    </source>
</evidence>
<dbReference type="Bgee" id="ENSXETG00000032814">
    <property type="expression patterns" value="Expressed in testis and 10 other cell types or tissues"/>
</dbReference>
<dbReference type="GeneID" id="100145484"/>
<dbReference type="RefSeq" id="XP_012818189.1">
    <property type="nucleotide sequence ID" value="XM_012962735.3"/>
</dbReference>
<dbReference type="Xenbase" id="XB-GENE-967375">
    <property type="gene designation" value="clhc1"/>
</dbReference>
<reference evidence="5" key="2">
    <citation type="submission" date="2008-03" db="EMBL/GenBank/DDBJ databases">
        <authorList>
            <consortium name="NIH - Xenopus Gene Collection (XGC) project"/>
        </authorList>
    </citation>
    <scope>NUCLEOTIDE SEQUENCE [LARGE SCALE MRNA]</scope>
    <source>
        <tissue evidence="5">Testes</tissue>
    </source>
</reference>
<dbReference type="InterPro" id="IPR012331">
    <property type="entry name" value="Clathrin_H-chain_linker"/>
</dbReference>
<dbReference type="HOGENOM" id="CLU_033164_0_0_1"/>
<dbReference type="RefSeq" id="NP_001120407.1">
    <property type="nucleotide sequence ID" value="NM_001126935.1"/>
</dbReference>
<evidence type="ECO:0000256" key="3">
    <source>
        <dbReference type="SAM" id="Coils"/>
    </source>
</evidence>
<dbReference type="SUPFAM" id="SSF48371">
    <property type="entry name" value="ARM repeat"/>
    <property type="match status" value="1"/>
</dbReference>
<dbReference type="AlphaFoldDB" id="B1H2T6"/>
<evidence type="ECO:0000256" key="2">
    <source>
        <dbReference type="PIRNR" id="PIRNR037469"/>
    </source>
</evidence>
<evidence type="ECO:0000313" key="5">
    <source>
        <dbReference type="EMBL" id="AAI61123.1"/>
    </source>
</evidence>
<dbReference type="PANTHER" id="PTHR10292">
    <property type="entry name" value="CLATHRIN HEAVY CHAIN RELATED"/>
    <property type="match status" value="1"/>
</dbReference>
<evidence type="ECO:0000313" key="9">
    <source>
        <dbReference type="RefSeq" id="XP_012818186.1"/>
    </source>
</evidence>
<dbReference type="Ensembl" id="ENSXETT00000063639">
    <property type="protein sequence ID" value="ENSXETP00000059586"/>
    <property type="gene ID" value="ENSXETG00000032814"/>
</dbReference>
<dbReference type="Pfam" id="PF15739">
    <property type="entry name" value="TSNAXIP1_N"/>
    <property type="match status" value="1"/>
</dbReference>
<feature type="coiled-coil region" evidence="3">
    <location>
        <begin position="116"/>
        <end position="143"/>
    </location>
</feature>
<evidence type="ECO:0000256" key="1">
    <source>
        <dbReference type="ARBA" id="ARBA00023054"/>
    </source>
</evidence>
<dbReference type="Pfam" id="PF13838">
    <property type="entry name" value="Clathrin_H_link"/>
    <property type="match status" value="1"/>
</dbReference>
<evidence type="ECO:0000313" key="13">
    <source>
        <dbReference type="RefSeq" id="XP_012818190.1"/>
    </source>
</evidence>
<dbReference type="PANTHER" id="PTHR10292:SF11">
    <property type="entry name" value="CLATHRIN HEAVY CHAIN LINKER DOMAIN-CONTAINING PROTEIN 1"/>
    <property type="match status" value="1"/>
</dbReference>
<dbReference type="RefSeq" id="XP_012818186.1">
    <property type="nucleotide sequence ID" value="XM_012962732.3"/>
</dbReference>
<dbReference type="AGR" id="Xenbase:XB-GENE-967375"/>
<dbReference type="Gene3D" id="1.25.40.30">
    <property type="match status" value="1"/>
</dbReference>
<dbReference type="GeneTree" id="ENSGT00950000183166"/>
<evidence type="ECO:0000313" key="7">
    <source>
        <dbReference type="Proteomes" id="UP000008143"/>
    </source>
</evidence>
<feature type="domain" description="Translin-associated factor X-interacting protein 1 N-terminal" evidence="4">
    <location>
        <begin position="29"/>
        <end position="141"/>
    </location>
</feature>
<dbReference type="RefSeq" id="XP_012818188.1">
    <property type="nucleotide sequence ID" value="XM_012962734.3"/>
</dbReference>
<dbReference type="KEGG" id="xtr:100145484"/>
<keyword evidence="7" id="KW-1185">Reference proteome</keyword>
<keyword evidence="1 3" id="KW-0175">Coiled coil</keyword>
<dbReference type="InterPro" id="IPR032755">
    <property type="entry name" value="TSNAXIP1_N"/>
</dbReference>
<reference evidence="8 9" key="5">
    <citation type="submission" date="2025-04" db="UniProtKB">
        <authorList>
            <consortium name="RefSeq"/>
        </authorList>
    </citation>
    <scope>IDENTIFICATION</scope>
    <source>
        <strain evidence="9 10">Nigerian</strain>
        <tissue evidence="9 10">Liver and blood</tissue>
    </source>
</reference>
<feature type="coiled-coil region" evidence="3">
    <location>
        <begin position="174"/>
        <end position="225"/>
    </location>
</feature>
<proteinExistence type="evidence at transcript level"/>
<dbReference type="OrthoDB" id="2113814at2759"/>
<dbReference type="RefSeq" id="XP_012818187.1">
    <property type="nucleotide sequence ID" value="XM_012962733.3"/>
</dbReference>
<evidence type="ECO:0000313" key="14">
    <source>
        <dbReference type="Xenbase" id="XB-GENE-967375"/>
    </source>
</evidence>
<accession>B1H2T6</accession>
<evidence type="ECO:0000313" key="11">
    <source>
        <dbReference type="RefSeq" id="XP_012818188.1"/>
    </source>
</evidence>
<dbReference type="PaxDb" id="8364-ENSXETP00000059586"/>